<dbReference type="InterPro" id="IPR042187">
    <property type="entry name" value="Flagellin_C_sub2"/>
</dbReference>
<dbReference type="Gene3D" id="2.30.220.10">
    <property type="entry name" value="f41 fragment of flagellin, C-terminal domain"/>
    <property type="match status" value="1"/>
</dbReference>
<dbReference type="Gene3D" id="1.20.1330.10">
    <property type="entry name" value="f41 fragment of flagellin, N-terminal domain"/>
    <property type="match status" value="1"/>
</dbReference>
<evidence type="ECO:0000313" key="7">
    <source>
        <dbReference type="Proteomes" id="UP000230390"/>
    </source>
</evidence>
<dbReference type="Gene3D" id="2.170.280.10">
    <property type="entry name" value="f41 fragment of flagellin, middle domain"/>
    <property type="match status" value="1"/>
</dbReference>
<dbReference type="Gene3D" id="6.10.10.10">
    <property type="entry name" value="Flagellar export chaperone, C-terminal domain"/>
    <property type="match status" value="1"/>
</dbReference>
<comment type="similarity">
    <text evidence="1 3">Belongs to the bacterial flagellin family.</text>
</comment>
<dbReference type="GO" id="GO:0005198">
    <property type="term" value="F:structural molecule activity"/>
    <property type="evidence" value="ECO:0007669"/>
    <property type="project" value="UniProtKB-UniRule"/>
</dbReference>
<gene>
    <name evidence="6" type="ORF">CR105_19195</name>
</gene>
<accession>A0A2G8TBG2</accession>
<evidence type="ECO:0000256" key="3">
    <source>
        <dbReference type="RuleBase" id="RU362073"/>
    </source>
</evidence>
<dbReference type="RefSeq" id="WP_099791152.1">
    <property type="nucleotide sequence ID" value="NZ_JBHLYV010000096.1"/>
</dbReference>
<evidence type="ECO:0000313" key="6">
    <source>
        <dbReference type="EMBL" id="PIL43385.1"/>
    </source>
</evidence>
<keyword evidence="6" id="KW-0969">Cilium</keyword>
<dbReference type="OrthoDB" id="9796789at2"/>
<feature type="domain" description="Flagellin C-terminal" evidence="5">
    <location>
        <begin position="404"/>
        <end position="488"/>
    </location>
</feature>
<dbReference type="PANTHER" id="PTHR42792:SF2">
    <property type="entry name" value="FLAGELLIN"/>
    <property type="match status" value="1"/>
</dbReference>
<feature type="domain" description="Flagellin N-terminal" evidence="4">
    <location>
        <begin position="5"/>
        <end position="143"/>
    </location>
</feature>
<keyword evidence="6" id="KW-0966">Cell projection</keyword>
<evidence type="ECO:0000256" key="2">
    <source>
        <dbReference type="ARBA" id="ARBA00023143"/>
    </source>
</evidence>
<evidence type="ECO:0000259" key="4">
    <source>
        <dbReference type="Pfam" id="PF00669"/>
    </source>
</evidence>
<keyword evidence="2 3" id="KW-0975">Bacterial flagellum</keyword>
<dbReference type="GO" id="GO:0005576">
    <property type="term" value="C:extracellular region"/>
    <property type="evidence" value="ECO:0007669"/>
    <property type="project" value="UniProtKB-SubCell"/>
</dbReference>
<reference evidence="6 7" key="1">
    <citation type="submission" date="2017-10" db="EMBL/GenBank/DDBJ databases">
        <title>Massilia psychrophilum sp. nov., a novel purple-pigmented bacterium isolated from Tianshan glacier, Xinjiang Municipality, China.</title>
        <authorList>
            <person name="Wang H."/>
        </authorList>
    </citation>
    <scope>NUCLEOTIDE SEQUENCE [LARGE SCALE GENOMIC DNA]</scope>
    <source>
        <strain evidence="6 7">JCM 30074</strain>
    </source>
</reference>
<comment type="subcellular location">
    <subcellularLocation>
        <location evidence="3">Secreted</location>
    </subcellularLocation>
    <subcellularLocation>
        <location evidence="3">Bacterial flagellum</location>
    </subcellularLocation>
</comment>
<dbReference type="GO" id="GO:0009288">
    <property type="term" value="C:bacterial-type flagellum"/>
    <property type="evidence" value="ECO:0007669"/>
    <property type="project" value="UniProtKB-SubCell"/>
</dbReference>
<dbReference type="Pfam" id="PF00700">
    <property type="entry name" value="Flagellin_C"/>
    <property type="match status" value="1"/>
</dbReference>
<keyword evidence="6" id="KW-0282">Flagellum</keyword>
<dbReference type="InterPro" id="IPR001492">
    <property type="entry name" value="Flagellin"/>
</dbReference>
<keyword evidence="7" id="KW-1185">Reference proteome</keyword>
<organism evidence="6 7">
    <name type="scientific">Massilia eurypsychrophila</name>
    <dbReference type="NCBI Taxonomy" id="1485217"/>
    <lineage>
        <taxon>Bacteria</taxon>
        <taxon>Pseudomonadati</taxon>
        <taxon>Pseudomonadota</taxon>
        <taxon>Betaproteobacteria</taxon>
        <taxon>Burkholderiales</taxon>
        <taxon>Oxalobacteraceae</taxon>
        <taxon>Telluria group</taxon>
        <taxon>Massilia</taxon>
    </lineage>
</organism>
<dbReference type="SUPFAM" id="SSF64518">
    <property type="entry name" value="Phase 1 flagellin"/>
    <property type="match status" value="1"/>
</dbReference>
<keyword evidence="3" id="KW-0964">Secreted</keyword>
<sequence>MAAFINTNTASLNSQRNLSSSQTSLTTSLQRLSSGLRINSAKDDAAGLAISERMTSQIRGNDQAARNANDGISLAQTAEGDLTQIGTNLQRIRELAVQAANGSNSASDRASLNNEASSLIAEIDRVASSSSFNGNKLLDGTFTSQSFQVGANNTSNDRISIDAISSAKASSLGVGSGSSYSATKVGTGNVTSAALTAGELSINGYSVGASSTDGVSFADGAASGIAKAAAINAVSAQTGVTATTGATAAVGQVATAFGSTSTGDVLINGVDIGAIGAGTNAVDRGTQTAAAINAKTAQTGVTASADATGIVSLAAADGRNITVKTTTAGGAGTGLNAATSSAGTTTTSKLTLTSSGAAGITVGGTTGLAATGQSVTFAAATATAGAGVSSLNLTTAAGAQAALTTLDSALANVNSSRASLGAYQNRFASVVTSLQTTSENLSASRSRIQDTDFAKETASLTRGQILQQAGTAMLAQANSLPNGVLALLRG</sequence>
<dbReference type="InterPro" id="IPR046358">
    <property type="entry name" value="Flagellin_C"/>
</dbReference>
<evidence type="ECO:0000259" key="5">
    <source>
        <dbReference type="Pfam" id="PF00700"/>
    </source>
</evidence>
<dbReference type="Proteomes" id="UP000230390">
    <property type="component" value="Unassembled WGS sequence"/>
</dbReference>
<dbReference type="PANTHER" id="PTHR42792">
    <property type="entry name" value="FLAGELLIN"/>
    <property type="match status" value="1"/>
</dbReference>
<dbReference type="PRINTS" id="PR00207">
    <property type="entry name" value="FLAGELLIN"/>
</dbReference>
<evidence type="ECO:0000256" key="1">
    <source>
        <dbReference type="ARBA" id="ARBA00005709"/>
    </source>
</evidence>
<dbReference type="Pfam" id="PF00669">
    <property type="entry name" value="Flagellin_N"/>
    <property type="match status" value="1"/>
</dbReference>
<dbReference type="AlphaFoldDB" id="A0A2G8TBG2"/>
<comment type="caution">
    <text evidence="6">The sequence shown here is derived from an EMBL/GenBank/DDBJ whole genome shotgun (WGS) entry which is preliminary data.</text>
</comment>
<dbReference type="InterPro" id="IPR001029">
    <property type="entry name" value="Flagellin_N"/>
</dbReference>
<name>A0A2G8TBG2_9BURK</name>
<dbReference type="EMBL" id="PDOC01000014">
    <property type="protein sequence ID" value="PIL43385.1"/>
    <property type="molecule type" value="Genomic_DNA"/>
</dbReference>
<dbReference type="Gene3D" id="6.10.280.190">
    <property type="match status" value="1"/>
</dbReference>
<protein>
    <recommendedName>
        <fullName evidence="3">Flagellin</fullName>
    </recommendedName>
</protein>
<proteinExistence type="inferred from homology"/>
<comment type="function">
    <text evidence="3">Flagellin is the subunit protein which polymerizes to form the filaments of bacterial flagella.</text>
</comment>